<feature type="region of interest" description="Disordered" evidence="1">
    <location>
        <begin position="1"/>
        <end position="20"/>
    </location>
</feature>
<feature type="transmembrane region" description="Helical" evidence="2">
    <location>
        <begin position="136"/>
        <end position="160"/>
    </location>
</feature>
<sequence length="161" mass="18897">MRSRKTYLKAKQGQGINKRDGGNNQINNKIKSFFHDWLTFIICFLTVPIINYMLTAIIICFIVDIAIRPERANLETLTFFQRISYPIIQKSIKNIMQLSNYQIVCLAVWIMSPTCIQILMDDKWFWVKKIAKQESIFTVCIVFLIISCLIVFPPIAFFYIQ</sequence>
<dbReference type="EMBL" id="CP000612">
    <property type="protein sequence ID" value="ABO49478.1"/>
    <property type="molecule type" value="Genomic_DNA"/>
</dbReference>
<gene>
    <name evidence="3" type="ordered locus">Dred_0943</name>
</gene>
<dbReference type="KEGG" id="drm:Dred_0943"/>
<evidence type="ECO:0000256" key="2">
    <source>
        <dbReference type="SAM" id="Phobius"/>
    </source>
</evidence>
<keyword evidence="2" id="KW-0472">Membrane</keyword>
<dbReference type="Proteomes" id="UP000001556">
    <property type="component" value="Chromosome"/>
</dbReference>
<evidence type="ECO:0000313" key="4">
    <source>
        <dbReference type="Proteomes" id="UP000001556"/>
    </source>
</evidence>
<keyword evidence="2" id="KW-1133">Transmembrane helix</keyword>
<feature type="transmembrane region" description="Helical" evidence="2">
    <location>
        <begin position="37"/>
        <end position="67"/>
    </location>
</feature>
<protein>
    <submittedName>
        <fullName evidence="3">Uncharacterized protein</fullName>
    </submittedName>
</protein>
<accession>A4J325</accession>
<keyword evidence="4" id="KW-1185">Reference proteome</keyword>
<name>A4J325_DESRM</name>
<proteinExistence type="predicted"/>
<dbReference type="AlphaFoldDB" id="A4J325"/>
<dbReference type="STRING" id="349161.Dred_0943"/>
<organism evidence="3 4">
    <name type="scientific">Desulforamulus reducens (strain ATCC BAA-1160 / DSM 100696 / MI-1)</name>
    <name type="common">Desulfotomaculum reducens</name>
    <dbReference type="NCBI Taxonomy" id="349161"/>
    <lineage>
        <taxon>Bacteria</taxon>
        <taxon>Bacillati</taxon>
        <taxon>Bacillota</taxon>
        <taxon>Clostridia</taxon>
        <taxon>Eubacteriales</taxon>
        <taxon>Peptococcaceae</taxon>
        <taxon>Desulforamulus</taxon>
    </lineage>
</organism>
<evidence type="ECO:0000313" key="3">
    <source>
        <dbReference type="EMBL" id="ABO49478.1"/>
    </source>
</evidence>
<evidence type="ECO:0000256" key="1">
    <source>
        <dbReference type="SAM" id="MobiDB-lite"/>
    </source>
</evidence>
<feature type="transmembrane region" description="Helical" evidence="2">
    <location>
        <begin position="101"/>
        <end position="120"/>
    </location>
</feature>
<keyword evidence="2" id="KW-0812">Transmembrane</keyword>
<reference evidence="3 4" key="1">
    <citation type="submission" date="2007-03" db="EMBL/GenBank/DDBJ databases">
        <title>Complete sequence of Desulfotomaculum reducens MI-1.</title>
        <authorList>
            <consortium name="US DOE Joint Genome Institute"/>
            <person name="Copeland A."/>
            <person name="Lucas S."/>
            <person name="Lapidus A."/>
            <person name="Barry K."/>
            <person name="Detter J.C."/>
            <person name="Glavina del Rio T."/>
            <person name="Hammon N."/>
            <person name="Israni S."/>
            <person name="Dalin E."/>
            <person name="Tice H."/>
            <person name="Pitluck S."/>
            <person name="Sims D."/>
            <person name="Brettin T."/>
            <person name="Bruce D."/>
            <person name="Han C."/>
            <person name="Tapia R."/>
            <person name="Schmutz J."/>
            <person name="Larimer F."/>
            <person name="Land M."/>
            <person name="Hauser L."/>
            <person name="Kyrpides N."/>
            <person name="Kim E."/>
            <person name="Tebo B.M."/>
            <person name="Richardson P."/>
        </authorList>
    </citation>
    <scope>NUCLEOTIDE SEQUENCE [LARGE SCALE GENOMIC DNA]</scope>
    <source>
        <strain evidence="3 4">MI-1</strain>
    </source>
</reference>
<dbReference type="HOGENOM" id="CLU_1641066_0_0_9"/>